<accession>A0A072UVV8</accession>
<organism evidence="3 5">
    <name type="scientific">Medicago truncatula</name>
    <name type="common">Barrel medic</name>
    <name type="synonym">Medicago tribuloides</name>
    <dbReference type="NCBI Taxonomy" id="3880"/>
    <lineage>
        <taxon>Eukaryota</taxon>
        <taxon>Viridiplantae</taxon>
        <taxon>Streptophyta</taxon>
        <taxon>Embryophyta</taxon>
        <taxon>Tracheophyta</taxon>
        <taxon>Spermatophyta</taxon>
        <taxon>Magnoliopsida</taxon>
        <taxon>eudicotyledons</taxon>
        <taxon>Gunneridae</taxon>
        <taxon>Pentapetalae</taxon>
        <taxon>rosids</taxon>
        <taxon>fabids</taxon>
        <taxon>Fabales</taxon>
        <taxon>Fabaceae</taxon>
        <taxon>Papilionoideae</taxon>
        <taxon>50 kb inversion clade</taxon>
        <taxon>NPAAA clade</taxon>
        <taxon>Hologalegina</taxon>
        <taxon>IRL clade</taxon>
        <taxon>Trifolieae</taxon>
        <taxon>Medicago</taxon>
    </lineage>
</organism>
<reference evidence="4" key="3">
    <citation type="submission" date="2015-04" db="UniProtKB">
        <authorList>
            <consortium name="EnsemblPlants"/>
        </authorList>
    </citation>
    <scope>IDENTIFICATION</scope>
    <source>
        <strain evidence="4">cv. Jemalong A17</strain>
    </source>
</reference>
<proteinExistence type="predicted"/>
<dbReference type="AlphaFoldDB" id="A0A072UVV8"/>
<evidence type="ECO:0000259" key="2">
    <source>
        <dbReference type="Pfam" id="PF13962"/>
    </source>
</evidence>
<keyword evidence="1" id="KW-0812">Transmembrane</keyword>
<feature type="transmembrane region" description="Helical" evidence="1">
    <location>
        <begin position="371"/>
        <end position="389"/>
    </location>
</feature>
<dbReference type="Pfam" id="PF13962">
    <property type="entry name" value="PGG"/>
    <property type="match status" value="1"/>
</dbReference>
<dbReference type="PANTHER" id="PTHR24177">
    <property type="entry name" value="CASKIN"/>
    <property type="match status" value="1"/>
</dbReference>
<feature type="domain" description="PGG" evidence="2">
    <location>
        <begin position="362"/>
        <end position="474"/>
    </location>
</feature>
<name>A0A072UVV8_MEDTR</name>
<dbReference type="ExpressionAtlas" id="A0A072UVV8">
    <property type="expression patterns" value="differential"/>
</dbReference>
<dbReference type="EnsemblPlants" id="KEH33949">
    <property type="protein sequence ID" value="KEH33949"/>
    <property type="gene ID" value="MTR_3g055310"/>
</dbReference>
<dbReference type="InterPro" id="IPR026961">
    <property type="entry name" value="PGG_dom"/>
</dbReference>
<reference evidence="3 5" key="1">
    <citation type="journal article" date="2011" name="Nature">
        <title>The Medicago genome provides insight into the evolution of rhizobial symbioses.</title>
        <authorList>
            <person name="Young N.D."/>
            <person name="Debelle F."/>
            <person name="Oldroyd G.E."/>
            <person name="Geurts R."/>
            <person name="Cannon S.B."/>
            <person name="Udvardi M.K."/>
            <person name="Benedito V.A."/>
            <person name="Mayer K.F."/>
            <person name="Gouzy J."/>
            <person name="Schoof H."/>
            <person name="Van de Peer Y."/>
            <person name="Proost S."/>
            <person name="Cook D.R."/>
            <person name="Meyers B.C."/>
            <person name="Spannagl M."/>
            <person name="Cheung F."/>
            <person name="De Mita S."/>
            <person name="Krishnakumar V."/>
            <person name="Gundlach H."/>
            <person name="Zhou S."/>
            <person name="Mudge J."/>
            <person name="Bharti A.K."/>
            <person name="Murray J.D."/>
            <person name="Naoumkina M.A."/>
            <person name="Rosen B."/>
            <person name="Silverstein K.A."/>
            <person name="Tang H."/>
            <person name="Rombauts S."/>
            <person name="Zhao P.X."/>
            <person name="Zhou P."/>
            <person name="Barbe V."/>
            <person name="Bardou P."/>
            <person name="Bechner M."/>
            <person name="Bellec A."/>
            <person name="Berger A."/>
            <person name="Berges H."/>
            <person name="Bidwell S."/>
            <person name="Bisseling T."/>
            <person name="Choisne N."/>
            <person name="Couloux A."/>
            <person name="Denny R."/>
            <person name="Deshpande S."/>
            <person name="Dai X."/>
            <person name="Doyle J.J."/>
            <person name="Dudez A.M."/>
            <person name="Farmer A.D."/>
            <person name="Fouteau S."/>
            <person name="Franken C."/>
            <person name="Gibelin C."/>
            <person name="Gish J."/>
            <person name="Goldstein S."/>
            <person name="Gonzalez A.J."/>
            <person name="Green P.J."/>
            <person name="Hallab A."/>
            <person name="Hartog M."/>
            <person name="Hua A."/>
            <person name="Humphray S.J."/>
            <person name="Jeong D.H."/>
            <person name="Jing Y."/>
            <person name="Jocker A."/>
            <person name="Kenton S.M."/>
            <person name="Kim D.J."/>
            <person name="Klee K."/>
            <person name="Lai H."/>
            <person name="Lang C."/>
            <person name="Lin S."/>
            <person name="Macmil S.L."/>
            <person name="Magdelenat G."/>
            <person name="Matthews L."/>
            <person name="McCorrison J."/>
            <person name="Monaghan E.L."/>
            <person name="Mun J.H."/>
            <person name="Najar F.Z."/>
            <person name="Nicholson C."/>
            <person name="Noirot C."/>
            <person name="O'Bleness M."/>
            <person name="Paule C.R."/>
            <person name="Poulain J."/>
            <person name="Prion F."/>
            <person name="Qin B."/>
            <person name="Qu C."/>
            <person name="Retzel E.F."/>
            <person name="Riddle C."/>
            <person name="Sallet E."/>
            <person name="Samain S."/>
            <person name="Samson N."/>
            <person name="Sanders I."/>
            <person name="Saurat O."/>
            <person name="Scarpelli C."/>
            <person name="Schiex T."/>
            <person name="Segurens B."/>
            <person name="Severin A.J."/>
            <person name="Sherrier D.J."/>
            <person name="Shi R."/>
            <person name="Sims S."/>
            <person name="Singer S.R."/>
            <person name="Sinharoy S."/>
            <person name="Sterck L."/>
            <person name="Viollet A."/>
            <person name="Wang B.B."/>
            <person name="Wang K."/>
            <person name="Wang M."/>
            <person name="Wang X."/>
            <person name="Warfsmann J."/>
            <person name="Weissenbach J."/>
            <person name="White D.D."/>
            <person name="White J.D."/>
            <person name="Wiley G.B."/>
            <person name="Wincker P."/>
            <person name="Xing Y."/>
            <person name="Yang L."/>
            <person name="Yao Z."/>
            <person name="Ying F."/>
            <person name="Zhai J."/>
            <person name="Zhou L."/>
            <person name="Zuber A."/>
            <person name="Denarie J."/>
            <person name="Dixon R.A."/>
            <person name="May G.D."/>
            <person name="Schwartz D.C."/>
            <person name="Rogers J."/>
            <person name="Quetier F."/>
            <person name="Town C.D."/>
            <person name="Roe B.A."/>
        </authorList>
    </citation>
    <scope>NUCLEOTIDE SEQUENCE [LARGE SCALE GENOMIC DNA]</scope>
    <source>
        <strain evidence="3">A17</strain>
        <strain evidence="4 5">cv. Jemalong A17</strain>
    </source>
</reference>
<dbReference type="Proteomes" id="UP000002051">
    <property type="component" value="Chromosome 3"/>
</dbReference>
<evidence type="ECO:0000313" key="3">
    <source>
        <dbReference type="EMBL" id="KEH33949.1"/>
    </source>
</evidence>
<evidence type="ECO:0000313" key="5">
    <source>
        <dbReference type="Proteomes" id="UP000002051"/>
    </source>
</evidence>
<sequence>MQIITSCSCSLPIISSLSYSTHCYLVRMAERESSPLLMPFEHVKAAVTEFGFTPLIYSVTSTRCKDMVRYLFMNTTDDGPGRPFSGSSASQLVALLIHAGFYDITMHLLQRYPNLATISDSNGSIILNVLSKLPSHFLSGHKVRFWKRCIYYCVPVELEYLPSKQAYFRNKLWNALQTLVPSLKLVRDTKLRHVSAVRLVELVFSQASTLNDYQFWQSFVSPDIIFNATSSGIVEILKTCFLFFPDLVWTHIPNEGYVVQIAIKNRQEKVFNLLREMPIICNLLVLALDESNNTTSHLAARVASQAESIACAAFQMKRELHWFKEVEKLDHPLHKDVKNNDGKTAWQVFKEEHKTLLEEGKNWMKDTSNSCMLVATLIATITFAAAITVPGGNNQDKGIPIFLSDKTFMLFIVSDALALFSSMVSLLMFLSIIHGRYAKEDFVVALPKRLILGMAALFFAVGTTMIAFGAALSMLLEKRLVWAPIPIALLACVPVTLFAKLQFPNLFTKIIDMMIDGSK</sequence>
<feature type="transmembrane region" description="Helical" evidence="1">
    <location>
        <begin position="481"/>
        <end position="499"/>
    </location>
</feature>
<dbReference type="GO" id="GO:0016020">
    <property type="term" value="C:membrane"/>
    <property type="evidence" value="ECO:0000318"/>
    <property type="project" value="GO_Central"/>
</dbReference>
<evidence type="ECO:0000256" key="1">
    <source>
        <dbReference type="SAM" id="Phobius"/>
    </source>
</evidence>
<keyword evidence="1" id="KW-0472">Membrane</keyword>
<evidence type="ECO:0000313" key="4">
    <source>
        <dbReference type="EnsemblPlants" id="KEH33949"/>
    </source>
</evidence>
<dbReference type="STRING" id="3880.A0A072UVV8"/>
<feature type="transmembrane region" description="Helical" evidence="1">
    <location>
        <begin position="450"/>
        <end position="475"/>
    </location>
</feature>
<keyword evidence="5" id="KW-1185">Reference proteome</keyword>
<dbReference type="OrthoDB" id="1921232at2759"/>
<keyword evidence="1" id="KW-1133">Transmembrane helix</keyword>
<feature type="transmembrane region" description="Helical" evidence="1">
    <location>
        <begin position="409"/>
        <end position="430"/>
    </location>
</feature>
<gene>
    <name evidence="4" type="primary">11425261</name>
    <name evidence="3" type="ordered locus">MTR_3g055310</name>
</gene>
<protein>
    <submittedName>
        <fullName evidence="3">Ankyrin repeat protein</fullName>
    </submittedName>
</protein>
<dbReference type="PANTHER" id="PTHR24177:SF365">
    <property type="entry name" value="ANKYRIN REPEAT-CONTAINING PROTEIN NPR4-LIKE ISOFORM X1"/>
    <property type="match status" value="1"/>
</dbReference>
<dbReference type="EMBL" id="CM001219">
    <property type="protein sequence ID" value="KEH33949.1"/>
    <property type="molecule type" value="Genomic_DNA"/>
</dbReference>
<reference evidence="3 5" key="2">
    <citation type="journal article" date="2014" name="BMC Genomics">
        <title>An improved genome release (version Mt4.0) for the model legume Medicago truncatula.</title>
        <authorList>
            <person name="Tang H."/>
            <person name="Krishnakumar V."/>
            <person name="Bidwell S."/>
            <person name="Rosen B."/>
            <person name="Chan A."/>
            <person name="Zhou S."/>
            <person name="Gentzbittel L."/>
            <person name="Childs K.L."/>
            <person name="Yandell M."/>
            <person name="Gundlach H."/>
            <person name="Mayer K.F."/>
            <person name="Schwartz D.C."/>
            <person name="Town C.D."/>
        </authorList>
    </citation>
    <scope>GENOME REANNOTATION</scope>
    <source>
        <strain evidence="3">A17</strain>
        <strain evidence="4 5">cv. Jemalong A17</strain>
    </source>
</reference>